<evidence type="ECO:0000256" key="2">
    <source>
        <dbReference type="SAM" id="SignalP"/>
    </source>
</evidence>
<feature type="signal peptide" evidence="2">
    <location>
        <begin position="1"/>
        <end position="27"/>
    </location>
</feature>
<evidence type="ECO:0000313" key="4">
    <source>
        <dbReference type="Proteomes" id="UP000280501"/>
    </source>
</evidence>
<dbReference type="EMBL" id="RKQZ01000001">
    <property type="protein sequence ID" value="RPF21472.1"/>
    <property type="molecule type" value="Genomic_DNA"/>
</dbReference>
<evidence type="ECO:0008006" key="5">
    <source>
        <dbReference type="Google" id="ProtNLM"/>
    </source>
</evidence>
<evidence type="ECO:0000256" key="1">
    <source>
        <dbReference type="SAM" id="MobiDB-lite"/>
    </source>
</evidence>
<feature type="compositionally biased region" description="Low complexity" evidence="1">
    <location>
        <begin position="68"/>
        <end position="85"/>
    </location>
</feature>
<gene>
    <name evidence="3" type="ORF">EDD34_2101</name>
</gene>
<organism evidence="3 4">
    <name type="scientific">Myceligenerans xiligouense</name>
    <dbReference type="NCBI Taxonomy" id="253184"/>
    <lineage>
        <taxon>Bacteria</taxon>
        <taxon>Bacillati</taxon>
        <taxon>Actinomycetota</taxon>
        <taxon>Actinomycetes</taxon>
        <taxon>Micrococcales</taxon>
        <taxon>Promicromonosporaceae</taxon>
        <taxon>Myceligenerans</taxon>
    </lineage>
</organism>
<keyword evidence="4" id="KW-1185">Reference proteome</keyword>
<accession>A0A3N4Z827</accession>
<keyword evidence="2" id="KW-0732">Signal</keyword>
<feature type="region of interest" description="Disordered" evidence="1">
    <location>
        <begin position="55"/>
        <end position="149"/>
    </location>
</feature>
<reference evidence="3 4" key="1">
    <citation type="submission" date="2018-11" db="EMBL/GenBank/DDBJ databases">
        <title>Sequencing the genomes of 1000 actinobacteria strains.</title>
        <authorList>
            <person name="Klenk H.-P."/>
        </authorList>
    </citation>
    <scope>NUCLEOTIDE SEQUENCE [LARGE SCALE GENOMIC DNA]</scope>
    <source>
        <strain evidence="3 4">DSM 15700</strain>
    </source>
</reference>
<dbReference type="AlphaFoldDB" id="A0A3N4Z827"/>
<protein>
    <recommendedName>
        <fullName evidence="5">ATP/GTP-binding protein</fullName>
    </recommendedName>
</protein>
<comment type="caution">
    <text evidence="3">The sequence shown here is derived from an EMBL/GenBank/DDBJ whole genome shotgun (WGS) entry which is preliminary data.</text>
</comment>
<name>A0A3N4Z827_9MICO</name>
<proteinExistence type="predicted"/>
<feature type="compositionally biased region" description="Basic and acidic residues" evidence="1">
    <location>
        <begin position="89"/>
        <end position="100"/>
    </location>
</feature>
<sequence>MRRVVTRGLPAALALAGLLGLPLAATASTPTDPPGVEVGGDCQWHSPRSGLCNVHVSVPGGSGTDNVADGSDSGSNSTSTGSSSDASDDDRPPRQNDEGRPACVNDDVPIPCTSDDGYWRNDLGCYVSPTPMDPQPGGDRSGRDPFTGEDLGDEGAYYECFAPDGGGAGTVWLDEPPAQAPPPPTPGEVARQAVAQMNLAAIRIGIAPTPPATAVVGVPVWLWVADPDTTTFGPTTASATVRGVTVTATARVDQVRWGLGDGTTLSCGVGTPYVPEYGGAPSPDCGHIFTRESGSEPGGAYTVTATTTWVVEWAGAGQTGTITVDPLVAQTRIVVAEGQVLVS</sequence>
<dbReference type="Proteomes" id="UP000280501">
    <property type="component" value="Unassembled WGS sequence"/>
</dbReference>
<evidence type="ECO:0000313" key="3">
    <source>
        <dbReference type="EMBL" id="RPF21472.1"/>
    </source>
</evidence>
<feature type="chain" id="PRO_5018201016" description="ATP/GTP-binding protein" evidence="2">
    <location>
        <begin position="28"/>
        <end position="343"/>
    </location>
</feature>